<name>A0A517PIH0_9PLAN</name>
<dbReference type="Proteomes" id="UP000320421">
    <property type="component" value="Chromosome"/>
</dbReference>
<dbReference type="OrthoDB" id="211106at2"/>
<feature type="chain" id="PRO_5022198182" evidence="2">
    <location>
        <begin position="24"/>
        <end position="227"/>
    </location>
</feature>
<gene>
    <name evidence="3" type="ORF">HG66A1_09510</name>
</gene>
<keyword evidence="4" id="KW-1185">Reference proteome</keyword>
<feature type="compositionally biased region" description="Pro residues" evidence="1">
    <location>
        <begin position="39"/>
        <end position="53"/>
    </location>
</feature>
<evidence type="ECO:0000313" key="3">
    <source>
        <dbReference type="EMBL" id="QDT19187.1"/>
    </source>
</evidence>
<accession>A0A517PIH0</accession>
<evidence type="ECO:0000256" key="1">
    <source>
        <dbReference type="SAM" id="MobiDB-lite"/>
    </source>
</evidence>
<keyword evidence="2" id="KW-0732">Signal</keyword>
<feature type="compositionally biased region" description="Low complexity" evidence="1">
    <location>
        <begin position="72"/>
        <end position="88"/>
    </location>
</feature>
<dbReference type="EMBL" id="CP036266">
    <property type="protein sequence ID" value="QDT19187.1"/>
    <property type="molecule type" value="Genomic_DNA"/>
</dbReference>
<feature type="signal peptide" evidence="2">
    <location>
        <begin position="1"/>
        <end position="23"/>
    </location>
</feature>
<reference evidence="3 4" key="1">
    <citation type="submission" date="2019-02" db="EMBL/GenBank/DDBJ databases">
        <title>Deep-cultivation of Planctomycetes and their phenomic and genomic characterization uncovers novel biology.</title>
        <authorList>
            <person name="Wiegand S."/>
            <person name="Jogler M."/>
            <person name="Boedeker C."/>
            <person name="Pinto D."/>
            <person name="Vollmers J."/>
            <person name="Rivas-Marin E."/>
            <person name="Kohn T."/>
            <person name="Peeters S.H."/>
            <person name="Heuer A."/>
            <person name="Rast P."/>
            <person name="Oberbeckmann S."/>
            <person name="Bunk B."/>
            <person name="Jeske O."/>
            <person name="Meyerdierks A."/>
            <person name="Storesund J.E."/>
            <person name="Kallscheuer N."/>
            <person name="Luecker S."/>
            <person name="Lage O.M."/>
            <person name="Pohl T."/>
            <person name="Merkel B.J."/>
            <person name="Hornburger P."/>
            <person name="Mueller R.-W."/>
            <person name="Bruemmer F."/>
            <person name="Labrenz M."/>
            <person name="Spormann A.M."/>
            <person name="Op den Camp H."/>
            <person name="Overmann J."/>
            <person name="Amann R."/>
            <person name="Jetten M.S.M."/>
            <person name="Mascher T."/>
            <person name="Medema M.H."/>
            <person name="Devos D.P."/>
            <person name="Kaster A.-K."/>
            <person name="Ovreas L."/>
            <person name="Rohde M."/>
            <person name="Galperin M.Y."/>
            <person name="Jogler C."/>
        </authorList>
    </citation>
    <scope>NUCLEOTIDE SEQUENCE [LARGE SCALE GENOMIC DNA]</scope>
    <source>
        <strain evidence="3 4">HG66A1</strain>
    </source>
</reference>
<evidence type="ECO:0000313" key="4">
    <source>
        <dbReference type="Proteomes" id="UP000320421"/>
    </source>
</evidence>
<sequence length="227" mass="24668" precursor="true">MKPHAKISSLMLMICICASPLFADDALIPGADLGKAGTLPPPPPPRGVAPQPDPAANVPSPYNAPAPYHNLPQQQQPQVPPQVQQQQQGNYPPADPDALTHPVPGYSGGPYVKGGNQYWLPNNQVPQVGSPYYYSATQGAGGTYGMTSPQVGIQAGQTWYGGHGEVNTGQQNQALMGSGGDPYTRHFGPGFYRSNEYGHYYFPSYSYRRPWYNPGAPTYNRDTNYRW</sequence>
<feature type="region of interest" description="Disordered" evidence="1">
    <location>
        <begin position="34"/>
        <end position="106"/>
    </location>
</feature>
<dbReference type="RefSeq" id="WP_145181064.1">
    <property type="nucleotide sequence ID" value="NZ_CP036266.1"/>
</dbReference>
<evidence type="ECO:0000256" key="2">
    <source>
        <dbReference type="SAM" id="SignalP"/>
    </source>
</evidence>
<organism evidence="3 4">
    <name type="scientific">Gimesia chilikensis</name>
    <dbReference type="NCBI Taxonomy" id="2605989"/>
    <lineage>
        <taxon>Bacteria</taxon>
        <taxon>Pseudomonadati</taxon>
        <taxon>Planctomycetota</taxon>
        <taxon>Planctomycetia</taxon>
        <taxon>Planctomycetales</taxon>
        <taxon>Planctomycetaceae</taxon>
        <taxon>Gimesia</taxon>
    </lineage>
</organism>
<proteinExistence type="predicted"/>
<protein>
    <submittedName>
        <fullName evidence="3">Uncharacterized protein</fullName>
    </submittedName>
</protein>
<dbReference type="AlphaFoldDB" id="A0A517PIH0"/>